<reference evidence="3" key="2">
    <citation type="journal article" date="2023" name="MicrobiologyOpen">
        <title>Genomics of the tumorigenes clade of the family Rhizobiaceae and description of Rhizobium rhododendri sp. nov.</title>
        <authorList>
            <person name="Kuzmanovic N."/>
            <person name="diCenzo G.C."/>
            <person name="Bunk B."/>
            <person name="Sproeer C."/>
            <person name="Fruehling A."/>
            <person name="Neumann-Schaal M."/>
            <person name="Overmann J."/>
            <person name="Smalla K."/>
        </authorList>
    </citation>
    <scope>NUCLEOTIDE SEQUENCE</scope>
    <source>
        <strain evidence="3">Rho-6.2</strain>
    </source>
</reference>
<gene>
    <name evidence="3" type="ORF">PR018_05300</name>
</gene>
<keyword evidence="4" id="KW-1185">Reference proteome</keyword>
<dbReference type="Gene3D" id="1.20.58.760">
    <property type="entry name" value="Peptidase M41"/>
    <property type="match status" value="1"/>
</dbReference>
<evidence type="ECO:0000313" key="3">
    <source>
        <dbReference type="EMBL" id="WFS23917.1"/>
    </source>
</evidence>
<proteinExistence type="inferred from homology"/>
<dbReference type="Pfam" id="PF00004">
    <property type="entry name" value="AAA"/>
    <property type="match status" value="1"/>
</dbReference>
<dbReference type="InterPro" id="IPR003593">
    <property type="entry name" value="AAA+_ATPase"/>
</dbReference>
<sequence length="648" mass="71057">MTRSNQSRKLTVFPTSLAYCYASSLMRPFLRHKPTILAILVVAVDDMAGHFESALEIIFEGKPLYGVRRAADGASIRLISTGNSSRNQIIGTAQGGDKHAVLIFTNEADVPAEYKDAADLYHVVREFSPRHFVGAVYRICGDVVTDKDAGYLKTIALDRLMAAFRRGRPAFRSLQILRRADAGAVERSTRDIAANEDPIGVEDLIGYGPARDWGLQLLKDFKHFNDGSIAWRDVDPGLLLSGPTGTGKTSFAKALAHSSGVPLIHGSVAQWQSEGHLGDMLRAMRAKFHEAVEQAPSILLIDEIDSLGDRNNFRGEYGHYSRQVVNGALELMDGALGRPGVILIATTNHPDQVDSALLRPGRLDHHIRVALPDEQARIAILEQRLEIDINEDVAHSVAELTDDWTGAQLGQLCRRARRRARVQDRQVSVEDIIPAMPDSVAVSKDRLRTTAVHEAGHAIVGLALGMEIERIKIADRYLADAGSVSLGSVHFRRDRDARRDLQHYLAETCVLLGGVAAEGELFDGHDDGAGGTEGSDLRVATRVATMIECSFGMGKTLVSEADTEPGLTALRFRDSELWGRVHNLLNAQMSKTREIIRANRSALDHLTEALIERKRITGAELAELLSENSHEVTLPAQDITPQFRGKSQ</sequence>
<dbReference type="Pfam" id="PF01434">
    <property type="entry name" value="Peptidase_M41"/>
    <property type="match status" value="1"/>
</dbReference>
<dbReference type="InterPro" id="IPR003960">
    <property type="entry name" value="ATPase_AAA_CS"/>
</dbReference>
<comment type="similarity">
    <text evidence="1">Belongs to the AAA ATPase family.</text>
</comment>
<keyword evidence="1" id="KW-0067">ATP-binding</keyword>
<protein>
    <submittedName>
        <fullName evidence="3">AAA family ATPase</fullName>
    </submittedName>
</protein>
<dbReference type="PANTHER" id="PTHR23076:SF97">
    <property type="entry name" value="ATP-DEPENDENT ZINC METALLOPROTEASE YME1L1"/>
    <property type="match status" value="1"/>
</dbReference>
<evidence type="ECO:0000313" key="4">
    <source>
        <dbReference type="Proteomes" id="UP000318939"/>
    </source>
</evidence>
<dbReference type="InterPro" id="IPR027417">
    <property type="entry name" value="P-loop_NTPase"/>
</dbReference>
<dbReference type="PANTHER" id="PTHR23076">
    <property type="entry name" value="METALLOPROTEASE M41 FTSH"/>
    <property type="match status" value="1"/>
</dbReference>
<dbReference type="Gene3D" id="3.40.50.300">
    <property type="entry name" value="P-loop containing nucleotide triphosphate hydrolases"/>
    <property type="match status" value="1"/>
</dbReference>
<name>A0ABY8IKM8_9HYPH</name>
<feature type="domain" description="AAA+ ATPase" evidence="2">
    <location>
        <begin position="234"/>
        <end position="373"/>
    </location>
</feature>
<organism evidence="3 4">
    <name type="scientific">Rhizobium rhododendri</name>
    <dbReference type="NCBI Taxonomy" id="2506430"/>
    <lineage>
        <taxon>Bacteria</taxon>
        <taxon>Pseudomonadati</taxon>
        <taxon>Pseudomonadota</taxon>
        <taxon>Alphaproteobacteria</taxon>
        <taxon>Hyphomicrobiales</taxon>
        <taxon>Rhizobiaceae</taxon>
        <taxon>Rhizobium/Agrobacterium group</taxon>
        <taxon>Rhizobium</taxon>
    </lineage>
</organism>
<accession>A0ABY8IKM8</accession>
<dbReference type="PROSITE" id="PS00674">
    <property type="entry name" value="AAA"/>
    <property type="match status" value="1"/>
</dbReference>
<evidence type="ECO:0000259" key="2">
    <source>
        <dbReference type="SMART" id="SM00382"/>
    </source>
</evidence>
<keyword evidence="1" id="KW-0547">Nucleotide-binding</keyword>
<dbReference type="SUPFAM" id="SSF140990">
    <property type="entry name" value="FtsH protease domain-like"/>
    <property type="match status" value="1"/>
</dbReference>
<dbReference type="Gene3D" id="1.10.8.60">
    <property type="match status" value="1"/>
</dbReference>
<dbReference type="InterPro" id="IPR003959">
    <property type="entry name" value="ATPase_AAA_core"/>
</dbReference>
<dbReference type="RefSeq" id="WP_142828904.1">
    <property type="nucleotide sequence ID" value="NZ_CP117267.1"/>
</dbReference>
<dbReference type="InterPro" id="IPR037219">
    <property type="entry name" value="Peptidase_M41-like"/>
</dbReference>
<dbReference type="SMART" id="SM00382">
    <property type="entry name" value="AAA"/>
    <property type="match status" value="1"/>
</dbReference>
<dbReference type="Proteomes" id="UP000318939">
    <property type="component" value="Chromosome"/>
</dbReference>
<dbReference type="InterPro" id="IPR000642">
    <property type="entry name" value="Peptidase_M41"/>
</dbReference>
<dbReference type="EMBL" id="CP117267">
    <property type="protein sequence ID" value="WFS23917.1"/>
    <property type="molecule type" value="Genomic_DNA"/>
</dbReference>
<dbReference type="CDD" id="cd19481">
    <property type="entry name" value="RecA-like_protease"/>
    <property type="match status" value="1"/>
</dbReference>
<reference evidence="3" key="1">
    <citation type="journal article" date="2019" name="Phytopathology">
        <title>A Novel Group of Rhizobium tumorigenes-Like Agrobacteria Associated with Crown Gall Disease of Rhododendron and Blueberry.</title>
        <authorList>
            <person name="Kuzmanovic N."/>
            <person name="Behrens P."/>
            <person name="Idczak E."/>
            <person name="Wagner S."/>
            <person name="Gotz M."/>
            <person name="Sproer C."/>
            <person name="Bunk B."/>
            <person name="Overmann J."/>
            <person name="Smalla K."/>
        </authorList>
    </citation>
    <scope>NUCLEOTIDE SEQUENCE</scope>
    <source>
        <strain evidence="3">Rho-6.2</strain>
    </source>
</reference>
<evidence type="ECO:0000256" key="1">
    <source>
        <dbReference type="RuleBase" id="RU003651"/>
    </source>
</evidence>
<dbReference type="SUPFAM" id="SSF52540">
    <property type="entry name" value="P-loop containing nucleoside triphosphate hydrolases"/>
    <property type="match status" value="1"/>
</dbReference>